<evidence type="ECO:0008006" key="10">
    <source>
        <dbReference type="Google" id="ProtNLM"/>
    </source>
</evidence>
<feature type="domain" description="Disease resistance R13L4/SHOC-2-like LRR" evidence="7">
    <location>
        <begin position="285"/>
        <end position="552"/>
    </location>
</feature>
<dbReference type="GO" id="GO:0000166">
    <property type="term" value="F:nucleotide binding"/>
    <property type="evidence" value="ECO:0007669"/>
    <property type="project" value="UniProtKB-KW"/>
</dbReference>
<dbReference type="InterPro" id="IPR032675">
    <property type="entry name" value="LRR_dom_sf"/>
</dbReference>
<organism evidence="8 9">
    <name type="scientific">Aquilegia coerulea</name>
    <name type="common">Rocky mountain columbine</name>
    <dbReference type="NCBI Taxonomy" id="218851"/>
    <lineage>
        <taxon>Eukaryota</taxon>
        <taxon>Viridiplantae</taxon>
        <taxon>Streptophyta</taxon>
        <taxon>Embryophyta</taxon>
        <taxon>Tracheophyta</taxon>
        <taxon>Spermatophyta</taxon>
        <taxon>Magnoliopsida</taxon>
        <taxon>Ranunculales</taxon>
        <taxon>Ranunculaceae</taxon>
        <taxon>Thalictroideae</taxon>
        <taxon>Aquilegia</taxon>
    </lineage>
</organism>
<evidence type="ECO:0000313" key="9">
    <source>
        <dbReference type="Proteomes" id="UP000230069"/>
    </source>
</evidence>
<evidence type="ECO:0000259" key="6">
    <source>
        <dbReference type="Pfam" id="PF23559"/>
    </source>
</evidence>
<feature type="domain" description="Disease resistance N-terminal" evidence="5">
    <location>
        <begin position="5"/>
        <end position="86"/>
    </location>
</feature>
<evidence type="ECO:0000259" key="5">
    <source>
        <dbReference type="Pfam" id="PF18052"/>
    </source>
</evidence>
<proteinExistence type="predicted"/>
<dbReference type="STRING" id="218851.A0A2G5CDJ2"/>
<dbReference type="Pfam" id="PF18052">
    <property type="entry name" value="Rx_N"/>
    <property type="match status" value="1"/>
</dbReference>
<dbReference type="Gene3D" id="3.80.10.10">
    <property type="entry name" value="Ribonuclease Inhibitor"/>
    <property type="match status" value="1"/>
</dbReference>
<evidence type="ECO:0000259" key="7">
    <source>
        <dbReference type="Pfam" id="PF23598"/>
    </source>
</evidence>
<keyword evidence="1" id="KW-0677">Repeat</keyword>
<evidence type="ECO:0000256" key="3">
    <source>
        <dbReference type="ARBA" id="ARBA00022821"/>
    </source>
</evidence>
<dbReference type="InterPro" id="IPR058922">
    <property type="entry name" value="WHD_DRP"/>
</dbReference>
<dbReference type="Pfam" id="PF23559">
    <property type="entry name" value="WHD_DRP"/>
    <property type="match status" value="1"/>
</dbReference>
<dbReference type="PANTHER" id="PTHR47186:SF12">
    <property type="entry name" value="NB-ARC DOMAIN-CONTAINING PROTEIN"/>
    <property type="match status" value="1"/>
</dbReference>
<accession>A0A2G5CDJ2</accession>
<dbReference type="PANTHER" id="PTHR47186">
    <property type="entry name" value="LEUCINE-RICH REPEAT-CONTAINING PROTEIN 57"/>
    <property type="match status" value="1"/>
</dbReference>
<gene>
    <name evidence="8" type="ORF">AQUCO_06100090v1</name>
</gene>
<dbReference type="GO" id="GO:0006952">
    <property type="term" value="P:defense response"/>
    <property type="evidence" value="ECO:0007669"/>
    <property type="project" value="UniProtKB-KW"/>
</dbReference>
<keyword evidence="3" id="KW-0611">Plant defense</keyword>
<feature type="compositionally biased region" description="Basic and acidic residues" evidence="4">
    <location>
        <begin position="120"/>
        <end position="141"/>
    </location>
</feature>
<dbReference type="EMBL" id="KZ305078">
    <property type="protein sequence ID" value="PIA29329.1"/>
    <property type="molecule type" value="Genomic_DNA"/>
</dbReference>
<dbReference type="InParanoid" id="A0A2G5CDJ2"/>
<evidence type="ECO:0000256" key="1">
    <source>
        <dbReference type="ARBA" id="ARBA00022737"/>
    </source>
</evidence>
<reference evidence="8 9" key="1">
    <citation type="submission" date="2017-09" db="EMBL/GenBank/DDBJ databases">
        <title>WGS assembly of Aquilegia coerulea Goldsmith.</title>
        <authorList>
            <person name="Hodges S."/>
            <person name="Kramer E."/>
            <person name="Nordborg M."/>
            <person name="Tomkins J."/>
            <person name="Borevitz J."/>
            <person name="Derieg N."/>
            <person name="Yan J."/>
            <person name="Mihaltcheva S."/>
            <person name="Hayes R.D."/>
            <person name="Rokhsar D."/>
        </authorList>
    </citation>
    <scope>NUCLEOTIDE SEQUENCE [LARGE SCALE GENOMIC DNA]</scope>
    <source>
        <strain evidence="9">cv. Goldsmith</strain>
    </source>
</reference>
<dbReference type="InterPro" id="IPR055414">
    <property type="entry name" value="LRR_R13L4/SHOC2-like"/>
</dbReference>
<dbReference type="Pfam" id="PF23598">
    <property type="entry name" value="LRR_14"/>
    <property type="match status" value="1"/>
</dbReference>
<evidence type="ECO:0000256" key="4">
    <source>
        <dbReference type="SAM" id="MobiDB-lite"/>
    </source>
</evidence>
<protein>
    <recommendedName>
        <fullName evidence="10">Rx N-terminal domain-containing protein</fullName>
    </recommendedName>
</protein>
<dbReference type="Proteomes" id="UP000230069">
    <property type="component" value="Unassembled WGS sequence"/>
</dbReference>
<dbReference type="SUPFAM" id="SSF52058">
    <property type="entry name" value="L domain-like"/>
    <property type="match status" value="1"/>
</dbReference>
<sequence length="599" mass="68052">MSEAIVKFSIQRFKSLLLEESPILSGLENQIQSLISILDEIGGLYSIEPMTEKHYKFESRWFRVVRDIVQKIEDYIDEFIILMASPSTSDQVARIDLGRIALEKLKDDLVQLMNRMSEHKNEKDVKVKQEDQMDSSSKGDEGEAPLIPPPINYYHINIPYYLRSCLMYCVIFPEKYGVTKGKLVRLLVAEGLIEEKNGEIMEDVAEEYIKTLVDFGVLHVDDNKLKVNESILPFLLKMIEQENFFASCTSSDTNISPTTRRLSIHSDAKNIPTNLKWVHIQTIPDEVGDLIHLRYLSLNKSNIDELPEIVSNLRNLQTLNVKWSKFQALPSGILNLVQLRHIKMLKHWGVAGVIVPAGIGGLKNLQTLTGLYAGDGIASELGKLTQLRKLGIMDFTENLVNEVCLSIMKMEGLLSLSLQAKSCYPEGTLPSIEQFTPPPLLQKLRLEGTLEKLPRFSRLPEDPALVLQFLPNLKHLTLWHAHDSKQMGKEFCSAGGFPKLEVLVFASFVLEEWTELEEGALPSLKHLHMHSCLKLRMLPEGLQHVTTLRKLTLIPLLDDHAERLKPDRGEESYKIQHIPEIEVMTTSMVQEAFNARTDE</sequence>
<keyword evidence="2" id="KW-0547">Nucleotide-binding</keyword>
<evidence type="ECO:0000256" key="2">
    <source>
        <dbReference type="ARBA" id="ARBA00022741"/>
    </source>
</evidence>
<evidence type="ECO:0000313" key="8">
    <source>
        <dbReference type="EMBL" id="PIA29329.1"/>
    </source>
</evidence>
<dbReference type="Gene3D" id="1.20.5.4130">
    <property type="match status" value="1"/>
</dbReference>
<dbReference type="OrthoDB" id="1153924at2759"/>
<feature type="domain" description="Disease resistance protein winged helix" evidence="6">
    <location>
        <begin position="171"/>
        <end position="219"/>
    </location>
</feature>
<feature type="region of interest" description="Disordered" evidence="4">
    <location>
        <begin position="120"/>
        <end position="144"/>
    </location>
</feature>
<keyword evidence="9" id="KW-1185">Reference proteome</keyword>
<dbReference type="AlphaFoldDB" id="A0A2G5CDJ2"/>
<name>A0A2G5CDJ2_AQUCA</name>
<dbReference type="InterPro" id="IPR041118">
    <property type="entry name" value="Rx_N"/>
</dbReference>